<dbReference type="InterPro" id="IPR027417">
    <property type="entry name" value="P-loop_NTPase"/>
</dbReference>
<keyword evidence="1" id="KW-0418">Kinase</keyword>
<proteinExistence type="predicted"/>
<evidence type="ECO:0000313" key="2">
    <source>
        <dbReference type="Proteomes" id="UP000478837"/>
    </source>
</evidence>
<organism evidence="1 2">
    <name type="scientific">Alteromonas hispanica</name>
    <dbReference type="NCBI Taxonomy" id="315421"/>
    <lineage>
        <taxon>Bacteria</taxon>
        <taxon>Pseudomonadati</taxon>
        <taxon>Pseudomonadota</taxon>
        <taxon>Gammaproteobacteria</taxon>
        <taxon>Alteromonadales</taxon>
        <taxon>Alteromonadaceae</taxon>
        <taxon>Alteromonas/Salinimonas group</taxon>
        <taxon>Alteromonas</taxon>
    </lineage>
</organism>
<dbReference type="InterPro" id="IPR027600">
    <property type="entry name" value="HprK-rel_A"/>
</dbReference>
<dbReference type="GO" id="GO:0016301">
    <property type="term" value="F:kinase activity"/>
    <property type="evidence" value="ECO:0007669"/>
    <property type="project" value="UniProtKB-KW"/>
</dbReference>
<name>A0A6L9MU41_9ALTE</name>
<keyword evidence="1" id="KW-0808">Transferase</keyword>
<dbReference type="AlphaFoldDB" id="A0A6L9MU41"/>
<dbReference type="NCBIfam" id="TIGR04352">
    <property type="entry name" value="HprK_rel_A"/>
    <property type="match status" value="1"/>
</dbReference>
<sequence>MNLDLDTGLYTYRFTRLPHYLHEQLELLYDKGLCDLSDVPIDYTVDLQTSGLFRRLFRPQRTFFLDSQRIFNPVPVKNCLPSVEWAMNWCIGSSDHHHLLIHAAVVEKKGKAIILPASQGSGKSTLSAYLGLHGWKLFSDELAIVDLKSNTVNPIFRPASLKNRSIDIIKDIAPQSVFSATTNGTQKGSVAHLKTSTFDDFKKLQPKKICAVISPKYRESVELTINKLNSVQLFAMLVKNSFNYSVLGVSGFKTVNEIVQRSVGFSVKYSSFEQITPFLDGLID</sequence>
<keyword evidence="2" id="KW-1185">Reference proteome</keyword>
<protein>
    <submittedName>
        <fullName evidence="1">HprK-related kinase A</fullName>
    </submittedName>
</protein>
<dbReference type="Proteomes" id="UP000478837">
    <property type="component" value="Unassembled WGS sequence"/>
</dbReference>
<accession>A0A6L9MU41</accession>
<dbReference type="RefSeq" id="WP_163111550.1">
    <property type="nucleotide sequence ID" value="NZ_JAAAWP010000004.1"/>
</dbReference>
<comment type="caution">
    <text evidence="1">The sequence shown here is derived from an EMBL/GenBank/DDBJ whole genome shotgun (WGS) entry which is preliminary data.</text>
</comment>
<gene>
    <name evidence="1" type="ORF">GTW09_08670</name>
</gene>
<dbReference type="SUPFAM" id="SSF53795">
    <property type="entry name" value="PEP carboxykinase-like"/>
    <property type="match status" value="1"/>
</dbReference>
<dbReference type="Gene3D" id="3.40.50.300">
    <property type="entry name" value="P-loop containing nucleotide triphosphate hydrolases"/>
    <property type="match status" value="1"/>
</dbReference>
<evidence type="ECO:0000313" key="1">
    <source>
        <dbReference type="EMBL" id="NDW21587.1"/>
    </source>
</evidence>
<dbReference type="EMBL" id="JAAAWP010000004">
    <property type="protein sequence ID" value="NDW21587.1"/>
    <property type="molecule type" value="Genomic_DNA"/>
</dbReference>
<reference evidence="1 2" key="1">
    <citation type="submission" date="2020-01" db="EMBL/GenBank/DDBJ databases">
        <title>Genomes of bacteria type strains.</title>
        <authorList>
            <person name="Chen J."/>
            <person name="Zhu S."/>
            <person name="Yang J."/>
        </authorList>
    </citation>
    <scope>NUCLEOTIDE SEQUENCE [LARGE SCALE GENOMIC DNA]</scope>
    <source>
        <strain evidence="1 2">LMG 22958</strain>
    </source>
</reference>